<dbReference type="SUPFAM" id="SSF81330">
    <property type="entry name" value="Gated mechanosensitive channel"/>
    <property type="match status" value="1"/>
</dbReference>
<dbReference type="InterPro" id="IPR037673">
    <property type="entry name" value="MSC/AndL"/>
</dbReference>
<feature type="non-terminal residue" evidence="6">
    <location>
        <position position="1"/>
    </location>
</feature>
<sequence length="118" mass="13346">VVDSLVQDVLLPPLGLATAAVLNVAMPELFFNISGKYNTPEQAQEAGAVTLNYGRFLQTCINFFLISLALFIAIRLLQLFQRNKVYNKTTRCRFCRQTISKQALRCQHCTSFLDGREE</sequence>
<comment type="subcellular location">
    <subcellularLocation>
        <location evidence="1">Membrane</location>
        <topology evidence="1">Multi-pass membrane protein</topology>
    </subcellularLocation>
</comment>
<evidence type="ECO:0000313" key="7">
    <source>
        <dbReference type="Proteomes" id="UP000271241"/>
    </source>
</evidence>
<evidence type="ECO:0000256" key="2">
    <source>
        <dbReference type="ARBA" id="ARBA00022692"/>
    </source>
</evidence>
<name>A0A4P9XIS7_9FUNG</name>
<keyword evidence="2 5" id="KW-0812">Transmembrane</keyword>
<evidence type="ECO:0000313" key="6">
    <source>
        <dbReference type="EMBL" id="RKP05617.1"/>
    </source>
</evidence>
<dbReference type="PANTHER" id="PTHR30266">
    <property type="entry name" value="MECHANOSENSITIVE CHANNEL MSCL"/>
    <property type="match status" value="1"/>
</dbReference>
<evidence type="ECO:0000256" key="3">
    <source>
        <dbReference type="ARBA" id="ARBA00022989"/>
    </source>
</evidence>
<dbReference type="Proteomes" id="UP000271241">
    <property type="component" value="Unassembled WGS sequence"/>
</dbReference>
<dbReference type="GO" id="GO:0008381">
    <property type="term" value="F:mechanosensitive monoatomic ion channel activity"/>
    <property type="evidence" value="ECO:0007669"/>
    <property type="project" value="TreeGrafter"/>
</dbReference>
<keyword evidence="7" id="KW-1185">Reference proteome</keyword>
<evidence type="ECO:0000256" key="4">
    <source>
        <dbReference type="ARBA" id="ARBA00023136"/>
    </source>
</evidence>
<dbReference type="GO" id="GO:0016020">
    <property type="term" value="C:membrane"/>
    <property type="evidence" value="ECO:0007669"/>
    <property type="project" value="UniProtKB-SubCell"/>
</dbReference>
<evidence type="ECO:0000256" key="1">
    <source>
        <dbReference type="ARBA" id="ARBA00004141"/>
    </source>
</evidence>
<dbReference type="EMBL" id="KZ993077">
    <property type="protein sequence ID" value="RKP05617.1"/>
    <property type="molecule type" value="Genomic_DNA"/>
</dbReference>
<keyword evidence="3 5" id="KW-1133">Transmembrane helix</keyword>
<dbReference type="InterPro" id="IPR036019">
    <property type="entry name" value="MscL_channel"/>
</dbReference>
<dbReference type="AlphaFoldDB" id="A0A4P9XIS7"/>
<organism evidence="6 7">
    <name type="scientific">Thamnocephalis sphaerospora</name>
    <dbReference type="NCBI Taxonomy" id="78915"/>
    <lineage>
        <taxon>Eukaryota</taxon>
        <taxon>Fungi</taxon>
        <taxon>Fungi incertae sedis</taxon>
        <taxon>Zoopagomycota</taxon>
        <taxon>Zoopagomycotina</taxon>
        <taxon>Zoopagomycetes</taxon>
        <taxon>Zoopagales</taxon>
        <taxon>Sigmoideomycetaceae</taxon>
        <taxon>Thamnocephalis</taxon>
    </lineage>
</organism>
<protein>
    <recommendedName>
        <fullName evidence="8">Large-conductance mechanosensitive channel</fullName>
    </recommendedName>
</protein>
<feature type="non-terminal residue" evidence="6">
    <location>
        <position position="118"/>
    </location>
</feature>
<dbReference type="PANTHER" id="PTHR30266:SF2">
    <property type="entry name" value="LARGE-CONDUCTANCE MECHANOSENSITIVE CHANNEL"/>
    <property type="match status" value="1"/>
</dbReference>
<evidence type="ECO:0008006" key="8">
    <source>
        <dbReference type="Google" id="ProtNLM"/>
    </source>
</evidence>
<keyword evidence="4 5" id="KW-0472">Membrane</keyword>
<dbReference type="STRING" id="78915.A0A4P9XIS7"/>
<evidence type="ECO:0000256" key="5">
    <source>
        <dbReference type="SAM" id="Phobius"/>
    </source>
</evidence>
<feature type="transmembrane region" description="Helical" evidence="5">
    <location>
        <begin position="56"/>
        <end position="77"/>
    </location>
</feature>
<reference evidence="7" key="1">
    <citation type="journal article" date="2018" name="Nat. Microbiol.">
        <title>Leveraging single-cell genomics to expand the fungal tree of life.</title>
        <authorList>
            <person name="Ahrendt S.R."/>
            <person name="Quandt C.A."/>
            <person name="Ciobanu D."/>
            <person name="Clum A."/>
            <person name="Salamov A."/>
            <person name="Andreopoulos B."/>
            <person name="Cheng J.F."/>
            <person name="Woyke T."/>
            <person name="Pelin A."/>
            <person name="Henrissat B."/>
            <person name="Reynolds N.K."/>
            <person name="Benny G.L."/>
            <person name="Smith M.E."/>
            <person name="James T.Y."/>
            <person name="Grigoriev I.V."/>
        </authorList>
    </citation>
    <scope>NUCLEOTIDE SEQUENCE [LARGE SCALE GENOMIC DNA]</scope>
    <source>
        <strain evidence="7">RSA 1356</strain>
    </source>
</reference>
<gene>
    <name evidence="6" type="ORF">THASP1DRAFT_9357</name>
</gene>
<dbReference type="OrthoDB" id="10010920at2759"/>
<dbReference type="Pfam" id="PF01741">
    <property type="entry name" value="MscL"/>
    <property type="match status" value="1"/>
</dbReference>
<dbReference type="Gene3D" id="1.10.1200.120">
    <property type="entry name" value="Large-conductance mechanosensitive channel, MscL, domain 1"/>
    <property type="match status" value="1"/>
</dbReference>
<accession>A0A4P9XIS7</accession>
<proteinExistence type="predicted"/>